<dbReference type="InterPro" id="IPR017970">
    <property type="entry name" value="Homeobox_CS"/>
</dbReference>
<evidence type="ECO:0000256" key="3">
    <source>
        <dbReference type="ARBA" id="ARBA00022692"/>
    </source>
</evidence>
<evidence type="ECO:0000256" key="11">
    <source>
        <dbReference type="ARBA" id="ARBA00023155"/>
    </source>
</evidence>
<dbReference type="SUPFAM" id="SSF49562">
    <property type="entry name" value="C2 domain (Calcium/lipid-binding domain, CaLB)"/>
    <property type="match status" value="4"/>
</dbReference>
<dbReference type="SMART" id="SM00132">
    <property type="entry name" value="LIM"/>
    <property type="match status" value="2"/>
</dbReference>
<evidence type="ECO:0000256" key="12">
    <source>
        <dbReference type="ARBA" id="ARBA00023242"/>
    </source>
</evidence>
<protein>
    <submittedName>
        <fullName evidence="20">Uncharacterized protein</fullName>
    </submittedName>
</protein>
<dbReference type="GO" id="GO:0016020">
    <property type="term" value="C:membrane"/>
    <property type="evidence" value="ECO:0007669"/>
    <property type="project" value="UniProtKB-SubCell"/>
</dbReference>
<feature type="domain" description="LIM zinc-binding" evidence="18">
    <location>
        <begin position="26"/>
        <end position="87"/>
    </location>
</feature>
<dbReference type="GO" id="GO:0003677">
    <property type="term" value="F:DNA binding"/>
    <property type="evidence" value="ECO:0007669"/>
    <property type="project" value="UniProtKB-UniRule"/>
</dbReference>
<dbReference type="InterPro" id="IPR035892">
    <property type="entry name" value="C2_domain_sf"/>
</dbReference>
<feature type="domain" description="C2" evidence="17">
    <location>
        <begin position="1217"/>
        <end position="1335"/>
    </location>
</feature>
<dbReference type="InterPro" id="IPR037724">
    <property type="entry name" value="C2E_Ferlin"/>
</dbReference>
<dbReference type="EMBL" id="JARPUR010000004">
    <property type="protein sequence ID" value="KAK4877282.1"/>
    <property type="molecule type" value="Genomic_DNA"/>
</dbReference>
<dbReference type="InterPro" id="IPR055072">
    <property type="entry name" value="Ferlin_DSRM"/>
</dbReference>
<dbReference type="SMART" id="SM00239">
    <property type="entry name" value="C2"/>
    <property type="match status" value="4"/>
</dbReference>
<feature type="domain" description="C2" evidence="17">
    <location>
        <begin position="1455"/>
        <end position="1600"/>
    </location>
</feature>
<dbReference type="FunFam" id="1.10.10.60:FF:000027">
    <property type="entry name" value="LIM/homeobox protein Lhx9"/>
    <property type="match status" value="1"/>
</dbReference>
<evidence type="ECO:0000256" key="9">
    <source>
        <dbReference type="ARBA" id="ARBA00023125"/>
    </source>
</evidence>
<dbReference type="CDD" id="cd04037">
    <property type="entry name" value="C2E_Ferlin"/>
    <property type="match status" value="1"/>
</dbReference>
<dbReference type="PANTHER" id="PTHR12546:SF60">
    <property type="entry name" value="MISFIRE, ISOFORM F"/>
    <property type="match status" value="1"/>
</dbReference>
<dbReference type="InterPro" id="IPR012968">
    <property type="entry name" value="FerIin_dom"/>
</dbReference>
<evidence type="ECO:0000256" key="7">
    <source>
        <dbReference type="ARBA" id="ARBA00022989"/>
    </source>
</evidence>
<evidence type="ECO:0000256" key="8">
    <source>
        <dbReference type="ARBA" id="ARBA00023038"/>
    </source>
</evidence>
<evidence type="ECO:0000259" key="19">
    <source>
        <dbReference type="PROSITE" id="PS50071"/>
    </source>
</evidence>
<dbReference type="SMART" id="SM01202">
    <property type="entry name" value="FerI"/>
    <property type="match status" value="1"/>
</dbReference>
<evidence type="ECO:0000259" key="18">
    <source>
        <dbReference type="PROSITE" id="PS50023"/>
    </source>
</evidence>
<dbReference type="PROSITE" id="PS50004">
    <property type="entry name" value="C2"/>
    <property type="match status" value="4"/>
</dbReference>
<feature type="domain" description="C2" evidence="17">
    <location>
        <begin position="364"/>
        <end position="490"/>
    </location>
</feature>
<organism evidence="20 21">
    <name type="scientific">Aquatica leii</name>
    <dbReference type="NCBI Taxonomy" id="1421715"/>
    <lineage>
        <taxon>Eukaryota</taxon>
        <taxon>Metazoa</taxon>
        <taxon>Ecdysozoa</taxon>
        <taxon>Arthropoda</taxon>
        <taxon>Hexapoda</taxon>
        <taxon>Insecta</taxon>
        <taxon>Pterygota</taxon>
        <taxon>Neoptera</taxon>
        <taxon>Endopterygota</taxon>
        <taxon>Coleoptera</taxon>
        <taxon>Polyphaga</taxon>
        <taxon>Elateriformia</taxon>
        <taxon>Elateroidea</taxon>
        <taxon>Lampyridae</taxon>
        <taxon>Luciolinae</taxon>
        <taxon>Aquatica</taxon>
    </lineage>
</organism>
<dbReference type="CDD" id="cd00086">
    <property type="entry name" value="homeodomain"/>
    <property type="match status" value="1"/>
</dbReference>
<keyword evidence="6 14" id="KW-0862">Zinc</keyword>
<dbReference type="Pfam" id="PF08150">
    <property type="entry name" value="FerB"/>
    <property type="match status" value="1"/>
</dbReference>
<evidence type="ECO:0000256" key="6">
    <source>
        <dbReference type="ARBA" id="ARBA00022833"/>
    </source>
</evidence>
<dbReference type="CDD" id="cd04017">
    <property type="entry name" value="C2D_Ferlin"/>
    <property type="match status" value="1"/>
</dbReference>
<feature type="domain" description="Homeobox" evidence="19">
    <location>
        <begin position="238"/>
        <end position="298"/>
    </location>
</feature>
<keyword evidence="5" id="KW-0677">Repeat</keyword>
<evidence type="ECO:0000256" key="2">
    <source>
        <dbReference type="ARBA" id="ARBA00004167"/>
    </source>
</evidence>
<reference evidence="21" key="1">
    <citation type="submission" date="2023-01" db="EMBL/GenBank/DDBJ databases">
        <title>Key to firefly adult light organ development and bioluminescence: homeobox transcription factors regulate luciferase expression and transportation to peroxisome.</title>
        <authorList>
            <person name="Fu X."/>
        </authorList>
    </citation>
    <scope>NUCLEOTIDE SEQUENCE [LARGE SCALE GENOMIC DNA]</scope>
</reference>
<name>A0AAN7PVQ7_9COLE</name>
<evidence type="ECO:0000256" key="5">
    <source>
        <dbReference type="ARBA" id="ARBA00022737"/>
    </source>
</evidence>
<evidence type="ECO:0000313" key="20">
    <source>
        <dbReference type="EMBL" id="KAK4877282.1"/>
    </source>
</evidence>
<keyword evidence="7" id="KW-1133">Transmembrane helix</keyword>
<dbReference type="GO" id="GO:0046872">
    <property type="term" value="F:metal ion binding"/>
    <property type="evidence" value="ECO:0007669"/>
    <property type="project" value="UniProtKB-KW"/>
</dbReference>
<dbReference type="Proteomes" id="UP001353858">
    <property type="component" value="Unassembled WGS sequence"/>
</dbReference>
<dbReference type="SUPFAM" id="SSF57716">
    <property type="entry name" value="Glucocorticoid receptor-like (DNA-binding domain)"/>
    <property type="match status" value="2"/>
</dbReference>
<dbReference type="Pfam" id="PF22901">
    <property type="entry name" value="dsrm_Ferlin"/>
    <property type="match status" value="1"/>
</dbReference>
<accession>A0AAN7PVQ7</accession>
<dbReference type="InterPro" id="IPR012561">
    <property type="entry name" value="Ferlin_B-domain"/>
</dbReference>
<dbReference type="PROSITE" id="PS50071">
    <property type="entry name" value="HOMEOBOX_2"/>
    <property type="match status" value="1"/>
</dbReference>
<dbReference type="Gene3D" id="1.10.10.60">
    <property type="entry name" value="Homeodomain-like"/>
    <property type="match status" value="1"/>
</dbReference>
<feature type="DNA-binding region" description="Homeobox" evidence="13">
    <location>
        <begin position="240"/>
        <end position="299"/>
    </location>
</feature>
<dbReference type="InterPro" id="IPR009057">
    <property type="entry name" value="Homeodomain-like_sf"/>
</dbReference>
<evidence type="ECO:0000256" key="16">
    <source>
        <dbReference type="SAM" id="MobiDB-lite"/>
    </source>
</evidence>
<dbReference type="Gene3D" id="2.60.40.150">
    <property type="entry name" value="C2 domain"/>
    <property type="match status" value="4"/>
</dbReference>
<keyword evidence="11 13" id="KW-0371">Homeobox</keyword>
<dbReference type="InterPro" id="IPR001356">
    <property type="entry name" value="HD"/>
</dbReference>
<evidence type="ECO:0000256" key="1">
    <source>
        <dbReference type="ARBA" id="ARBA00004123"/>
    </source>
</evidence>
<dbReference type="CDD" id="cd09369">
    <property type="entry name" value="LIM1_Lhx2_Lhx9"/>
    <property type="match status" value="1"/>
</dbReference>
<sequence length="1669" mass="191699">MLKDCESIERSGESPCSNHIGSAEAVACAGCGARIHDRYYLLAVDRQWHAHCLKCCECKLPLDSELTCFARDGNIYCKEDYYRLFAVRRCGRCQAGISANELVMRARDLVYHLHCFSCTSCGVPLSKGDHFGMKGGLVYCRPHYELLDYYDPVDMMFQGRDGSLPSFYHSTSTHHKGRPRKRKLESENASPCSDLPVQMGMTAAALEMLQGDLSQSVDSLTYDSSVASPASSTGHQSQRTKRMRTSFKHHQLRTMKSYFAINQNPDAKDLKQLAQKTGLSKRVLQVWFQNARAKWRRNIMRQDGSSAGAGNADHQFYHKWVSIAPSIKSSKVDARGFLKLDLGIILRGETFKIPVIDVQATDEIEGNLLQSDGFTADKQRANYIFKVYYGVSLRKKKYLDLNYTSQVENDPPNVFVEVCFAGRKGRTSTKKAKMNPIWNESIVIPEYFPALCQRIRINVFNDDKYSTSLIASRIIDLHLFSGPGDSEFLPTFGPTFLHFYTKCQKTEAYAGKILMSFHTKLAFNRCDIVKSVTVNPTEGIREAKLWTTESVLLCGIIFNANLIRKRHHSKPVSFKISFGHDNSMLNNKTKASNQTHAQVPKTNNKIYWNIDYAVAHPCLYLKSSWPDLRHRLFLQNRFLKVIDELKLKIENIEKLLTRQNFRNSKNDLNFLFQDAFTFVSIACNNLVSHCNAKQLKFKTELDKKRSFIRTTELNKMAQLASTINVFDQSTFKTLYDIFNQLEQLAYEENVWPDVYIAIIYGNKQIAFAKFSPNLLIYSANYEEKGKLCGVKQSLFLRSAKHKKIFLSPVVCKVDIILWIGLNAEKHHFLIPNCYNRSANFSDGDYPTFIQPSEYHNFQARVHVYQGKFSFGSDKSGLCDPFVRVIIGSDCKKTQVSQATLNPLWDQTLIFPKISLSGSTDYIKLNPPVVIAEVFDQDSCNKVQFLGRCMITPKVKSTDTPYKKPEFPPKLIWHKITTNANQCIGEIMVSAEILELTTSEIVEKKKWKDEVIQVPADVKPNSVKYRIEVIFWGVRELHKINMLPIVRPKVILECAYASINSDIIHVLTGSLNFHNNVKQIDVNLPEELEYIPPLCLKLFDCRTFGRYVLVGIQLFDIFSFMYEPETLQQRNLNLFDETYNTDQNSKYNNSIYPSELENQPEFEGFQDALQTFQMCKENRTGDELVDEQHIKATVKASIQIYRLPANIHEGYVTSSGRPLYKGIFQDFYSNDPTSFLIRIYCVKAFNLQPKDINGKSDPYLCVIMGNQTIKDRVNYVPNQLNPTFGRCFELKGVFPRNYLIKIQLWDYDFATSDDLIGETKIDIENRFYTKFHARCGLANHFYKTGYCAWRDYEKPTKILRNLCKQYSLGSPEYNDYSIKIGTKVFAPFPPKSSVIVDKQELALYVLKHWQEFPSIGFNFVPEHIETRSLYHYAKPGIEQGKLQMWIDIFPLMSMKYLEKVNIALRKPIAYELRVIIWNTANVILHDDDFFIGEKMSDIYVKGWLVSARESQCTDIHYRSMTGEGNFNWRFIFRFQYLSAENSLVVHRKDTLFSMDKSEYKLPCRLTLQLWDKDAISANDILGSITFELMKLPRGAAYAKNCTLESLESGVPCINLFKKRHTKGWWPVFGADKKSLAGKIEMELELLTQEEAEKDPVGFGRSVPHALSSPM</sequence>
<dbReference type="InterPro" id="IPR037721">
    <property type="entry name" value="Ferlin"/>
</dbReference>
<feature type="domain" description="LIM zinc-binding" evidence="18">
    <location>
        <begin position="88"/>
        <end position="150"/>
    </location>
</feature>
<dbReference type="GO" id="GO:0000981">
    <property type="term" value="F:DNA-binding transcription factor activity, RNA polymerase II-specific"/>
    <property type="evidence" value="ECO:0007669"/>
    <property type="project" value="InterPro"/>
</dbReference>
<evidence type="ECO:0000313" key="21">
    <source>
        <dbReference type="Proteomes" id="UP001353858"/>
    </source>
</evidence>
<keyword evidence="9 13" id="KW-0238">DNA-binding</keyword>
<keyword evidence="8 14" id="KW-0440">LIM domain</keyword>
<dbReference type="Gene3D" id="2.10.110.10">
    <property type="entry name" value="Cysteine Rich Protein"/>
    <property type="match status" value="2"/>
</dbReference>
<gene>
    <name evidence="20" type="ORF">RN001_009788</name>
</gene>
<evidence type="ECO:0000256" key="10">
    <source>
        <dbReference type="ARBA" id="ARBA00023136"/>
    </source>
</evidence>
<evidence type="ECO:0000256" key="15">
    <source>
        <dbReference type="RuleBase" id="RU000682"/>
    </source>
</evidence>
<dbReference type="CDD" id="cd09377">
    <property type="entry name" value="LIM2_Lhx2_Lhx9"/>
    <property type="match status" value="1"/>
</dbReference>
<dbReference type="GO" id="GO:0007009">
    <property type="term" value="P:plasma membrane organization"/>
    <property type="evidence" value="ECO:0007669"/>
    <property type="project" value="TreeGrafter"/>
</dbReference>
<dbReference type="InterPro" id="IPR001781">
    <property type="entry name" value="Znf_LIM"/>
</dbReference>
<dbReference type="PROSITE" id="PS00478">
    <property type="entry name" value="LIM_DOMAIN_1"/>
    <property type="match status" value="2"/>
</dbReference>
<keyword evidence="21" id="KW-1185">Reference proteome</keyword>
<dbReference type="SMART" id="SM00389">
    <property type="entry name" value="HOX"/>
    <property type="match status" value="1"/>
</dbReference>
<keyword evidence="4 14" id="KW-0479">Metal-binding</keyword>
<dbReference type="FunFam" id="2.10.110.10:FF:000033">
    <property type="entry name" value="LIM/homeobox protein Lhx9 isoform X2"/>
    <property type="match status" value="1"/>
</dbReference>
<dbReference type="Pfam" id="PF00046">
    <property type="entry name" value="Homeodomain"/>
    <property type="match status" value="1"/>
</dbReference>
<evidence type="ECO:0000256" key="14">
    <source>
        <dbReference type="PROSITE-ProRule" id="PRU00125"/>
    </source>
</evidence>
<evidence type="ECO:0000256" key="13">
    <source>
        <dbReference type="PROSITE-ProRule" id="PRU00108"/>
    </source>
</evidence>
<dbReference type="GO" id="GO:0005634">
    <property type="term" value="C:nucleus"/>
    <property type="evidence" value="ECO:0007669"/>
    <property type="project" value="UniProtKB-SubCell"/>
</dbReference>
<keyword evidence="12 13" id="KW-0539">Nucleus</keyword>
<dbReference type="Pfam" id="PF00412">
    <property type="entry name" value="LIM"/>
    <property type="match status" value="2"/>
</dbReference>
<dbReference type="Pfam" id="PF00168">
    <property type="entry name" value="C2"/>
    <property type="match status" value="4"/>
</dbReference>
<dbReference type="InterPro" id="IPR037723">
    <property type="entry name" value="C2D_Ferlin"/>
</dbReference>
<evidence type="ECO:0000256" key="4">
    <source>
        <dbReference type="ARBA" id="ARBA00022723"/>
    </source>
</evidence>
<dbReference type="PANTHER" id="PTHR12546">
    <property type="entry name" value="FER-1-LIKE"/>
    <property type="match status" value="1"/>
</dbReference>
<proteinExistence type="predicted"/>
<feature type="compositionally biased region" description="Basic residues" evidence="16">
    <location>
        <begin position="172"/>
        <end position="183"/>
    </location>
</feature>
<feature type="region of interest" description="Disordered" evidence="16">
    <location>
        <begin position="168"/>
        <end position="191"/>
    </location>
</feature>
<dbReference type="InterPro" id="IPR000008">
    <property type="entry name" value="C2_dom"/>
</dbReference>
<dbReference type="SMART" id="SM01201">
    <property type="entry name" value="FerB"/>
    <property type="match status" value="1"/>
</dbReference>
<keyword evidence="3" id="KW-0812">Transmembrane</keyword>
<dbReference type="CDD" id="cd08374">
    <property type="entry name" value="C2F_Ferlin"/>
    <property type="match status" value="1"/>
</dbReference>
<dbReference type="FunFam" id="2.10.110.10:FF:000177">
    <property type="entry name" value="LIM homeobox 9"/>
    <property type="match status" value="1"/>
</dbReference>
<comment type="caution">
    <text evidence="20">The sequence shown here is derived from an EMBL/GenBank/DDBJ whole genome shotgun (WGS) entry which is preliminary data.</text>
</comment>
<dbReference type="PROSITE" id="PS00027">
    <property type="entry name" value="HOMEOBOX_1"/>
    <property type="match status" value="1"/>
</dbReference>
<comment type="subcellular location">
    <subcellularLocation>
        <location evidence="2">Membrane</location>
        <topology evidence="2">Single-pass membrane protein</topology>
    </subcellularLocation>
    <subcellularLocation>
        <location evidence="1 13 15">Nucleus</location>
    </subcellularLocation>
</comment>
<keyword evidence="10" id="KW-0472">Membrane</keyword>
<dbReference type="PROSITE" id="PS50023">
    <property type="entry name" value="LIM_DOMAIN_2"/>
    <property type="match status" value="2"/>
</dbReference>
<evidence type="ECO:0000259" key="17">
    <source>
        <dbReference type="PROSITE" id="PS50004"/>
    </source>
</evidence>
<dbReference type="InterPro" id="IPR037725">
    <property type="entry name" value="C2F_Ferlin"/>
</dbReference>
<feature type="domain" description="C2" evidence="17">
    <location>
        <begin position="841"/>
        <end position="973"/>
    </location>
</feature>
<dbReference type="SUPFAM" id="SSF46689">
    <property type="entry name" value="Homeodomain-like"/>
    <property type="match status" value="1"/>
</dbReference>